<comment type="caution">
    <text evidence="4">The sequence shown here is derived from an EMBL/GenBank/DDBJ whole genome shotgun (WGS) entry which is preliminary data.</text>
</comment>
<proteinExistence type="predicted"/>
<feature type="signal peptide" evidence="2">
    <location>
        <begin position="1"/>
        <end position="29"/>
    </location>
</feature>
<dbReference type="PROSITE" id="PS51318">
    <property type="entry name" value="TAT"/>
    <property type="match status" value="1"/>
</dbReference>
<name>A0A3L7ANS5_9MICO</name>
<dbReference type="SUPFAM" id="SSF53850">
    <property type="entry name" value="Periplasmic binding protein-like II"/>
    <property type="match status" value="1"/>
</dbReference>
<dbReference type="PROSITE" id="PS51257">
    <property type="entry name" value="PROKAR_LIPOPROTEIN"/>
    <property type="match status" value="1"/>
</dbReference>
<protein>
    <submittedName>
        <fullName evidence="4">ABC transporter substrate-binding protein</fullName>
    </submittedName>
</protein>
<evidence type="ECO:0000256" key="1">
    <source>
        <dbReference type="ARBA" id="ARBA00022729"/>
    </source>
</evidence>
<dbReference type="InterPro" id="IPR001638">
    <property type="entry name" value="Solute-binding_3/MltF_N"/>
</dbReference>
<dbReference type="Gene3D" id="3.40.190.10">
    <property type="entry name" value="Periplasmic binding protein-like II"/>
    <property type="match status" value="2"/>
</dbReference>
<evidence type="ECO:0000256" key="2">
    <source>
        <dbReference type="SAM" id="SignalP"/>
    </source>
</evidence>
<gene>
    <name evidence="4" type="ORF">D9V34_09835</name>
</gene>
<feature type="domain" description="Solute-binding protein family 3/N-terminal" evidence="3">
    <location>
        <begin position="77"/>
        <end position="310"/>
    </location>
</feature>
<dbReference type="RefSeq" id="WP_121688660.1">
    <property type="nucleotide sequence ID" value="NZ_RCUY01000009.1"/>
</dbReference>
<evidence type="ECO:0000313" key="4">
    <source>
        <dbReference type="EMBL" id="RLP82109.1"/>
    </source>
</evidence>
<evidence type="ECO:0000259" key="3">
    <source>
        <dbReference type="SMART" id="SM00062"/>
    </source>
</evidence>
<dbReference type="OrthoDB" id="4633994at2"/>
<dbReference type="PANTHER" id="PTHR35936:SF17">
    <property type="entry name" value="ARGININE-BINDING EXTRACELLULAR PROTEIN ARTP"/>
    <property type="match status" value="1"/>
</dbReference>
<dbReference type="CDD" id="cd01004">
    <property type="entry name" value="PBP2_MidA_like"/>
    <property type="match status" value="1"/>
</dbReference>
<dbReference type="PANTHER" id="PTHR35936">
    <property type="entry name" value="MEMBRANE-BOUND LYTIC MUREIN TRANSGLYCOSYLASE F"/>
    <property type="match status" value="1"/>
</dbReference>
<dbReference type="EMBL" id="RCUY01000009">
    <property type="protein sequence ID" value="RLP82109.1"/>
    <property type="molecule type" value="Genomic_DNA"/>
</dbReference>
<dbReference type="Proteomes" id="UP000269438">
    <property type="component" value="Unassembled WGS sequence"/>
</dbReference>
<organism evidence="4 5">
    <name type="scientific">Mycetocola lacteus</name>
    <dbReference type="NCBI Taxonomy" id="76637"/>
    <lineage>
        <taxon>Bacteria</taxon>
        <taxon>Bacillati</taxon>
        <taxon>Actinomycetota</taxon>
        <taxon>Actinomycetes</taxon>
        <taxon>Micrococcales</taxon>
        <taxon>Microbacteriaceae</taxon>
        <taxon>Mycetocola</taxon>
    </lineage>
</organism>
<keyword evidence="5" id="KW-1185">Reference proteome</keyword>
<dbReference type="AlphaFoldDB" id="A0A3L7ANS5"/>
<dbReference type="InterPro" id="IPR006311">
    <property type="entry name" value="TAT_signal"/>
</dbReference>
<dbReference type="SMART" id="SM00062">
    <property type="entry name" value="PBPb"/>
    <property type="match status" value="1"/>
</dbReference>
<sequence length="326" mass="33887">MNIRATRRRRGLILGAALTALGLLLAGCAAEPRASAPSTGPFDLTTKNVRARPRIDPVPEAVAALQASGFTPAKSGTLTVAHAPFTPPILFLAEDDNKTILGSDADFAQLIADGLGLTYAPKSVSWADWPLGVQSGKYDIGASNITVTEERKDLFDFATYRDDVVSFAVAKDSAITRISEAKDVSGKKVVVGSGTNQEKVLLGWFAANEAAGLPPGEAVYFDDVAAATLALTSGRVDATLGPNATNAYRAATTGETKLVGAINGGYPANAEIGAVTAKGNGLAEPIRLVLNSLIADGTYAKVLKRWSVEVEGLDVSLVNPPGLPRE</sequence>
<keyword evidence="1 2" id="KW-0732">Signal</keyword>
<accession>A0A3L7ANS5</accession>
<feature type="chain" id="PRO_5018221370" evidence="2">
    <location>
        <begin position="30"/>
        <end position="326"/>
    </location>
</feature>
<dbReference type="Pfam" id="PF00497">
    <property type="entry name" value="SBP_bac_3"/>
    <property type="match status" value="1"/>
</dbReference>
<reference evidence="4 5" key="1">
    <citation type="submission" date="2018-10" db="EMBL/GenBank/DDBJ databases">
        <authorList>
            <person name="Li J."/>
        </authorList>
    </citation>
    <scope>NUCLEOTIDE SEQUENCE [LARGE SCALE GENOMIC DNA]</scope>
    <source>
        <strain evidence="4 5">JCM 11654</strain>
    </source>
</reference>
<evidence type="ECO:0000313" key="5">
    <source>
        <dbReference type="Proteomes" id="UP000269438"/>
    </source>
</evidence>